<name>A0ABQ5SF85_9CHLO</name>
<feature type="compositionally biased region" description="Gly residues" evidence="2">
    <location>
        <begin position="27"/>
        <end position="44"/>
    </location>
</feature>
<keyword evidence="1" id="KW-0067">ATP-binding</keyword>
<evidence type="ECO:0000256" key="2">
    <source>
        <dbReference type="SAM" id="MobiDB-lite"/>
    </source>
</evidence>
<gene>
    <name evidence="3" type="ORF">VaNZ11_012682</name>
</gene>
<dbReference type="InterPro" id="IPR017441">
    <property type="entry name" value="Protein_kinase_ATP_BS"/>
</dbReference>
<evidence type="ECO:0000313" key="4">
    <source>
        <dbReference type="Proteomes" id="UP001165090"/>
    </source>
</evidence>
<dbReference type="InterPro" id="IPR011009">
    <property type="entry name" value="Kinase-like_dom_sf"/>
</dbReference>
<evidence type="ECO:0000313" key="3">
    <source>
        <dbReference type="EMBL" id="GLI68319.1"/>
    </source>
</evidence>
<dbReference type="Gene3D" id="3.30.200.20">
    <property type="entry name" value="Phosphorylase Kinase, domain 1"/>
    <property type="match status" value="1"/>
</dbReference>
<dbReference type="SUPFAM" id="SSF56112">
    <property type="entry name" value="Protein kinase-like (PK-like)"/>
    <property type="match status" value="1"/>
</dbReference>
<accession>A0ABQ5SF85</accession>
<feature type="non-terminal residue" evidence="3">
    <location>
        <position position="119"/>
    </location>
</feature>
<dbReference type="EMBL" id="BSDZ01000079">
    <property type="protein sequence ID" value="GLI68319.1"/>
    <property type="molecule type" value="Genomic_DNA"/>
</dbReference>
<feature type="non-terminal residue" evidence="3">
    <location>
        <position position="1"/>
    </location>
</feature>
<evidence type="ECO:0008006" key="5">
    <source>
        <dbReference type="Google" id="ProtNLM"/>
    </source>
</evidence>
<evidence type="ECO:0000256" key="1">
    <source>
        <dbReference type="PROSITE-ProRule" id="PRU10141"/>
    </source>
</evidence>
<sequence>LKHPLVAPTAAARVDGFRSDASVGAASGNGPGPGGGGGVVNGRSGGGTSGMLGLELALSELTADFESRLNENQLVIQQVLGSGAFGTVYKALWKGLQVAVKTMTLTADAVTQGRHAALM</sequence>
<feature type="region of interest" description="Disordered" evidence="2">
    <location>
        <begin position="22"/>
        <end position="44"/>
    </location>
</feature>
<organism evidence="3 4">
    <name type="scientific">Volvox africanus</name>
    <dbReference type="NCBI Taxonomy" id="51714"/>
    <lineage>
        <taxon>Eukaryota</taxon>
        <taxon>Viridiplantae</taxon>
        <taxon>Chlorophyta</taxon>
        <taxon>core chlorophytes</taxon>
        <taxon>Chlorophyceae</taxon>
        <taxon>CS clade</taxon>
        <taxon>Chlamydomonadales</taxon>
        <taxon>Volvocaceae</taxon>
        <taxon>Volvox</taxon>
    </lineage>
</organism>
<protein>
    <recommendedName>
        <fullName evidence="5">Protein kinase domain-containing protein</fullName>
    </recommendedName>
</protein>
<reference evidence="3 4" key="1">
    <citation type="journal article" date="2023" name="IScience">
        <title>Expanded male sex-determining region conserved during the evolution of homothallism in the green alga Volvox.</title>
        <authorList>
            <person name="Yamamoto K."/>
            <person name="Matsuzaki R."/>
            <person name="Mahakham W."/>
            <person name="Heman W."/>
            <person name="Sekimoto H."/>
            <person name="Kawachi M."/>
            <person name="Minakuchi Y."/>
            <person name="Toyoda A."/>
            <person name="Nozaki H."/>
        </authorList>
    </citation>
    <scope>NUCLEOTIDE SEQUENCE [LARGE SCALE GENOMIC DNA]</scope>
    <source>
        <strain evidence="3 4">NIES-4468</strain>
    </source>
</reference>
<keyword evidence="1" id="KW-0547">Nucleotide-binding</keyword>
<comment type="caution">
    <text evidence="3">The sequence shown here is derived from an EMBL/GenBank/DDBJ whole genome shotgun (WGS) entry which is preliminary data.</text>
</comment>
<dbReference type="Proteomes" id="UP001165090">
    <property type="component" value="Unassembled WGS sequence"/>
</dbReference>
<dbReference type="PROSITE" id="PS00107">
    <property type="entry name" value="PROTEIN_KINASE_ATP"/>
    <property type="match status" value="1"/>
</dbReference>
<keyword evidence="4" id="KW-1185">Reference proteome</keyword>
<feature type="binding site" evidence="1">
    <location>
        <position position="101"/>
    </location>
    <ligand>
        <name>ATP</name>
        <dbReference type="ChEBI" id="CHEBI:30616"/>
    </ligand>
</feature>
<proteinExistence type="predicted"/>